<evidence type="ECO:0000313" key="2">
    <source>
        <dbReference type="EMBL" id="OWM77706.1"/>
    </source>
</evidence>
<dbReference type="InterPro" id="IPR004873">
    <property type="entry name" value="BURP_dom"/>
</dbReference>
<feature type="domain" description="BURP" evidence="1">
    <location>
        <begin position="87"/>
        <end position="299"/>
    </location>
</feature>
<dbReference type="Proteomes" id="UP000197138">
    <property type="component" value="Unassembled WGS sequence"/>
</dbReference>
<evidence type="ECO:0000313" key="4">
    <source>
        <dbReference type="Proteomes" id="UP000515151"/>
    </source>
</evidence>
<evidence type="ECO:0000259" key="1">
    <source>
        <dbReference type="PROSITE" id="PS51277"/>
    </source>
</evidence>
<dbReference type="EMBL" id="MTKT01002520">
    <property type="protein sequence ID" value="OWM77706.1"/>
    <property type="molecule type" value="Genomic_DNA"/>
</dbReference>
<reference evidence="2" key="2">
    <citation type="submission" date="2017-06" db="EMBL/GenBank/DDBJ databases">
        <title>The pomegranate genome and the genomics of punicalagin biosynthesis.</title>
        <authorList>
            <person name="Xu C."/>
        </authorList>
    </citation>
    <scope>NUCLEOTIDE SEQUENCE [LARGE SCALE GENOMIC DNA]</scope>
    <source>
        <tissue evidence="2">Fresh leaf</tissue>
    </source>
</reference>
<reference evidence="3" key="1">
    <citation type="journal article" date="2017" name="Plant J.">
        <title>The pomegranate (Punica granatum L.) genome and the genomics of punicalagin biosynthesis.</title>
        <authorList>
            <person name="Qin G."/>
            <person name="Xu C."/>
            <person name="Ming R."/>
            <person name="Tang H."/>
            <person name="Guyot R."/>
            <person name="Kramer E.M."/>
            <person name="Hu Y."/>
            <person name="Yi X."/>
            <person name="Qi Y."/>
            <person name="Xu X."/>
            <person name="Gao Z."/>
            <person name="Pan H."/>
            <person name="Jian J."/>
            <person name="Tian Y."/>
            <person name="Yue Z."/>
            <person name="Xu Y."/>
        </authorList>
    </citation>
    <scope>NUCLEOTIDE SEQUENCE [LARGE SCALE GENOMIC DNA]</scope>
    <source>
        <strain evidence="3">cv. Dabenzi</strain>
    </source>
</reference>
<dbReference type="AlphaFoldDB" id="A0A218WYT1"/>
<dbReference type="Proteomes" id="UP000515151">
    <property type="component" value="Chromosome 3"/>
</dbReference>
<dbReference type="OrthoDB" id="654134at2759"/>
<accession>A0A218WYT1</accession>
<gene>
    <name evidence="5" type="primary">LOC116200424</name>
    <name evidence="2" type="ORF">CDL15_Pgr012408</name>
</gene>
<dbReference type="PANTHER" id="PTHR31236">
    <property type="entry name" value="BURP DOMAIN PROTEIN USPL1-LIKE"/>
    <property type="match status" value="1"/>
</dbReference>
<proteinExistence type="predicted"/>
<evidence type="ECO:0000313" key="5">
    <source>
        <dbReference type="RefSeq" id="XP_031387131.1"/>
    </source>
</evidence>
<reference evidence="5" key="4">
    <citation type="submission" date="2025-04" db="UniProtKB">
        <authorList>
            <consortium name="RefSeq"/>
        </authorList>
    </citation>
    <scope>IDENTIFICATION</scope>
    <source>
        <tissue evidence="5">Leaf</tissue>
    </source>
</reference>
<dbReference type="SMART" id="SM01045">
    <property type="entry name" value="BURP"/>
    <property type="match status" value="1"/>
</dbReference>
<dbReference type="PANTHER" id="PTHR31236:SF2">
    <property type="entry name" value="BURP DOMAIN PROTEIN RD22"/>
    <property type="match status" value="1"/>
</dbReference>
<name>A0A218WYT1_PUNGR</name>
<dbReference type="RefSeq" id="XP_031387131.1">
    <property type="nucleotide sequence ID" value="XM_031531271.1"/>
</dbReference>
<sequence length="300" mass="33248">MNLLWAILAGHSSKGMELAGQHNESAREPPSRQLMSRYGQQVAAKEHGEAQGSLSTIDKKIVMSDRKMKVYSAAGTRVSDDEGWSLFFAEDDLHPGKTMSMRFIKSTNPVSFLPQKEAAFMPFSSRRLSEIFRLYSGKSGSAEAQKISYTIERCLGPSLVSTEDTSCVMSLESMVDFATTRLGNNLQVFNTEVKEQAVGKQDYTIQSRIKKVEGDRLAVCHKLHYPYAVFTCHSFKSTDSYPIVVPVKGPDGTTTEAIAVCHENTSEQNPEPLKMLNIKPGIVPLCHFLARDSIVYAPRA</sequence>
<protein>
    <submittedName>
        <fullName evidence="5">BURP domain-containing protein 3-like</fullName>
    </submittedName>
</protein>
<evidence type="ECO:0000313" key="3">
    <source>
        <dbReference type="Proteomes" id="UP000197138"/>
    </source>
</evidence>
<dbReference type="PROSITE" id="PS51277">
    <property type="entry name" value="BURP"/>
    <property type="match status" value="1"/>
</dbReference>
<organism evidence="2 3">
    <name type="scientific">Punica granatum</name>
    <name type="common">Pomegranate</name>
    <dbReference type="NCBI Taxonomy" id="22663"/>
    <lineage>
        <taxon>Eukaryota</taxon>
        <taxon>Viridiplantae</taxon>
        <taxon>Streptophyta</taxon>
        <taxon>Embryophyta</taxon>
        <taxon>Tracheophyta</taxon>
        <taxon>Spermatophyta</taxon>
        <taxon>Magnoliopsida</taxon>
        <taxon>eudicotyledons</taxon>
        <taxon>Gunneridae</taxon>
        <taxon>Pentapetalae</taxon>
        <taxon>rosids</taxon>
        <taxon>malvids</taxon>
        <taxon>Myrtales</taxon>
        <taxon>Lythraceae</taxon>
        <taxon>Punica</taxon>
    </lineage>
</organism>
<dbReference type="GeneID" id="116200424"/>
<dbReference type="Pfam" id="PF03181">
    <property type="entry name" value="BURP"/>
    <property type="match status" value="1"/>
</dbReference>
<dbReference type="InterPro" id="IPR044816">
    <property type="entry name" value="BURP"/>
</dbReference>
<reference evidence="4" key="3">
    <citation type="journal article" date="2020" name="Plant Biotechnol. J.">
        <title>The pomegranate (Punica granatum L.) draft genome dissects genetic divergence between soft- and hard-seeded cultivars.</title>
        <authorList>
            <person name="Luo X."/>
            <person name="Li H."/>
            <person name="Wu Z."/>
            <person name="Yao W."/>
            <person name="Zhao P."/>
            <person name="Cao D."/>
            <person name="Yu H."/>
            <person name="Li K."/>
            <person name="Poudel K."/>
            <person name="Zhao D."/>
            <person name="Zhang F."/>
            <person name="Xia X."/>
            <person name="Chen L."/>
            <person name="Wang Q."/>
            <person name="Jing D."/>
            <person name="Cao S."/>
        </authorList>
    </citation>
    <scope>NUCLEOTIDE SEQUENCE [LARGE SCALE GENOMIC DNA]</scope>
</reference>
<keyword evidence="4" id="KW-1185">Reference proteome</keyword>